<dbReference type="InterPro" id="IPR002053">
    <property type="entry name" value="Glyco_hydro_25"/>
</dbReference>
<dbReference type="InterPro" id="IPR003343">
    <property type="entry name" value="Big_2"/>
</dbReference>
<dbReference type="Gene3D" id="2.60.40.1080">
    <property type="match status" value="1"/>
</dbReference>
<evidence type="ECO:0000259" key="5">
    <source>
        <dbReference type="SMART" id="SM00635"/>
    </source>
</evidence>
<sequence length="493" mass="52758">MKKKLISLVLMLAIIASFSVTAFATDVSGSLGTLKLDKTKLALGVGDIATLTASESGCIMSDATWTSSDESVATVSGGVVTGVKLGRATITATATDGQKASCVVHVALKGIDVSAWQKSINWTEVKNSGVQFAIIRTGYGSEQWEKQTDAYFKQNYDGATANGIKVGVYHFSYATTTAAAAEEARMCLSILNGRHLDYPVFYDIEYQGQRTLSREQLTSIAVTFCSAIENAGYKAGIYSSPSFFNSNLSSPELDSYDKWVANWGVDVAKYDKPYTMWQYGSGNVPGITTGVVDLDYSYVDYSANGQNTTPVDPTNPNLSGDGDDVLISDTTWDYTFGTNDTYYYKITTTRSSPPPAVSSNPSAVTVAFSKKLPDGYLYKITNVGEGSALITTGTGTTSVAFTAHGRAKSVLSDTTMSFTMKPGKTYQFKFTPIGTSEKPYFTTGNGSVLKQVSLVKSGNSYYYKIQAVKAGCTGVYSTLSGQSPVRHCVITVA</sequence>
<dbReference type="PROSITE" id="PS51904">
    <property type="entry name" value="GLYCOSYL_HYDROL_F25_2"/>
    <property type="match status" value="1"/>
</dbReference>
<dbReference type="InterPro" id="IPR008964">
    <property type="entry name" value="Invasin/intimin_cell_adhesion"/>
</dbReference>
<dbReference type="SUPFAM" id="SSF49373">
    <property type="entry name" value="Invasin/intimin cell-adhesion fragments"/>
    <property type="match status" value="1"/>
</dbReference>
<organism evidence="6 7">
    <name type="scientific">Caproiciproducens galactitolivorans</name>
    <dbReference type="NCBI Taxonomy" id="642589"/>
    <lineage>
        <taxon>Bacteria</taxon>
        <taxon>Bacillati</taxon>
        <taxon>Bacillota</taxon>
        <taxon>Clostridia</taxon>
        <taxon>Eubacteriales</taxon>
        <taxon>Acutalibacteraceae</taxon>
        <taxon>Caproiciproducens</taxon>
    </lineage>
</organism>
<feature type="signal peptide" evidence="4">
    <location>
        <begin position="1"/>
        <end position="22"/>
    </location>
</feature>
<dbReference type="CDD" id="cd06414">
    <property type="entry name" value="GH25_LytC-like"/>
    <property type="match status" value="1"/>
</dbReference>
<accession>A0A4Z0YB90</accession>
<protein>
    <submittedName>
        <fullName evidence="6">Autolytic lysozyme</fullName>
        <ecNumber evidence="6">3.2.1.17</ecNumber>
    </submittedName>
</protein>
<dbReference type="Gene3D" id="3.20.20.80">
    <property type="entry name" value="Glycosidases"/>
    <property type="match status" value="1"/>
</dbReference>
<keyword evidence="2 6" id="KW-0378">Hydrolase</keyword>
<feature type="chain" id="PRO_5038773285" evidence="4">
    <location>
        <begin position="23"/>
        <end position="493"/>
    </location>
</feature>
<dbReference type="SMART" id="SM00641">
    <property type="entry name" value="Glyco_25"/>
    <property type="match status" value="1"/>
</dbReference>
<dbReference type="GO" id="GO:0016052">
    <property type="term" value="P:carbohydrate catabolic process"/>
    <property type="evidence" value="ECO:0007669"/>
    <property type="project" value="TreeGrafter"/>
</dbReference>
<dbReference type="Proteomes" id="UP000297714">
    <property type="component" value="Unassembled WGS sequence"/>
</dbReference>
<keyword evidence="3 6" id="KW-0326">Glycosidase</keyword>
<dbReference type="SMART" id="SM00635">
    <property type="entry name" value="BID_2"/>
    <property type="match status" value="1"/>
</dbReference>
<dbReference type="PANTHER" id="PTHR34135:SF2">
    <property type="entry name" value="LYSOZYME"/>
    <property type="match status" value="1"/>
</dbReference>
<evidence type="ECO:0000256" key="4">
    <source>
        <dbReference type="SAM" id="SignalP"/>
    </source>
</evidence>
<evidence type="ECO:0000256" key="2">
    <source>
        <dbReference type="ARBA" id="ARBA00022801"/>
    </source>
</evidence>
<comment type="caution">
    <text evidence="6">The sequence shown here is derived from an EMBL/GenBank/DDBJ whole genome shotgun (WGS) entry which is preliminary data.</text>
</comment>
<dbReference type="SUPFAM" id="SSF51445">
    <property type="entry name" value="(Trans)glycosidases"/>
    <property type="match status" value="1"/>
</dbReference>
<dbReference type="EC" id="3.2.1.17" evidence="6"/>
<dbReference type="RefSeq" id="WP_167875190.1">
    <property type="nucleotide sequence ID" value="NZ_JAJUFJ010000003.1"/>
</dbReference>
<evidence type="ECO:0000256" key="3">
    <source>
        <dbReference type="ARBA" id="ARBA00023295"/>
    </source>
</evidence>
<feature type="domain" description="BIG2" evidence="5">
    <location>
        <begin position="19"/>
        <end position="104"/>
    </location>
</feature>
<dbReference type="GO" id="GO:0009253">
    <property type="term" value="P:peptidoglycan catabolic process"/>
    <property type="evidence" value="ECO:0007669"/>
    <property type="project" value="InterPro"/>
</dbReference>
<gene>
    <name evidence="6" type="primary">lyc_3</name>
    <name evidence="6" type="ORF">CAGA_16930</name>
</gene>
<dbReference type="EMBL" id="SRMQ01000007">
    <property type="protein sequence ID" value="TGJ76230.1"/>
    <property type="molecule type" value="Genomic_DNA"/>
</dbReference>
<dbReference type="PANTHER" id="PTHR34135">
    <property type="entry name" value="LYSOZYME"/>
    <property type="match status" value="1"/>
</dbReference>
<dbReference type="GO" id="GO:0003796">
    <property type="term" value="F:lysozyme activity"/>
    <property type="evidence" value="ECO:0007669"/>
    <property type="project" value="UniProtKB-EC"/>
</dbReference>
<evidence type="ECO:0000256" key="1">
    <source>
        <dbReference type="ARBA" id="ARBA00010646"/>
    </source>
</evidence>
<dbReference type="Pfam" id="PF02368">
    <property type="entry name" value="Big_2"/>
    <property type="match status" value="1"/>
</dbReference>
<evidence type="ECO:0000313" key="6">
    <source>
        <dbReference type="EMBL" id="TGJ76230.1"/>
    </source>
</evidence>
<keyword evidence="4" id="KW-0732">Signal</keyword>
<proteinExistence type="inferred from homology"/>
<dbReference type="AlphaFoldDB" id="A0A4Z0YB90"/>
<evidence type="ECO:0000313" key="7">
    <source>
        <dbReference type="Proteomes" id="UP000297714"/>
    </source>
</evidence>
<dbReference type="GO" id="GO:0016998">
    <property type="term" value="P:cell wall macromolecule catabolic process"/>
    <property type="evidence" value="ECO:0007669"/>
    <property type="project" value="InterPro"/>
</dbReference>
<keyword evidence="7" id="KW-1185">Reference proteome</keyword>
<reference evidence="6 7" key="1">
    <citation type="submission" date="2019-04" db="EMBL/GenBank/DDBJ databases">
        <authorList>
            <person name="Poehlein A."/>
            <person name="Bengelsdorf F.R."/>
            <person name="Duerre P."/>
            <person name="Daniel R."/>
        </authorList>
    </citation>
    <scope>NUCLEOTIDE SEQUENCE [LARGE SCALE GENOMIC DNA]</scope>
    <source>
        <strain evidence="6 7">BS-1</strain>
    </source>
</reference>
<dbReference type="InterPro" id="IPR017853">
    <property type="entry name" value="GH"/>
</dbReference>
<dbReference type="InterPro" id="IPR018077">
    <property type="entry name" value="Glyco_hydro_fam25_subgr"/>
</dbReference>
<dbReference type="Pfam" id="PF01183">
    <property type="entry name" value="Glyco_hydro_25"/>
    <property type="match status" value="1"/>
</dbReference>
<comment type="similarity">
    <text evidence="1">Belongs to the glycosyl hydrolase 25 family.</text>
</comment>
<name>A0A4Z0YB90_9FIRM</name>